<reference evidence="1" key="1">
    <citation type="submission" date="2014-11" db="EMBL/GenBank/DDBJ databases">
        <authorList>
            <person name="Amaro Gonzalez C."/>
        </authorList>
    </citation>
    <scope>NUCLEOTIDE SEQUENCE</scope>
</reference>
<dbReference type="AlphaFoldDB" id="A0A0E9Q8I0"/>
<evidence type="ECO:0000313" key="1">
    <source>
        <dbReference type="EMBL" id="JAH12408.1"/>
    </source>
</evidence>
<accession>A0A0E9Q8I0</accession>
<reference evidence="1" key="2">
    <citation type="journal article" date="2015" name="Fish Shellfish Immunol.">
        <title>Early steps in the European eel (Anguilla anguilla)-Vibrio vulnificus interaction in the gills: Role of the RtxA13 toxin.</title>
        <authorList>
            <person name="Callol A."/>
            <person name="Pajuelo D."/>
            <person name="Ebbesson L."/>
            <person name="Teles M."/>
            <person name="MacKenzie S."/>
            <person name="Amaro C."/>
        </authorList>
    </citation>
    <scope>NUCLEOTIDE SEQUENCE</scope>
</reference>
<protein>
    <submittedName>
        <fullName evidence="1">Uncharacterized protein</fullName>
    </submittedName>
</protein>
<name>A0A0E9Q8I0_ANGAN</name>
<proteinExistence type="predicted"/>
<dbReference type="EMBL" id="GBXM01096169">
    <property type="protein sequence ID" value="JAH12408.1"/>
    <property type="molecule type" value="Transcribed_RNA"/>
</dbReference>
<organism evidence="1">
    <name type="scientific">Anguilla anguilla</name>
    <name type="common">European freshwater eel</name>
    <name type="synonym">Muraena anguilla</name>
    <dbReference type="NCBI Taxonomy" id="7936"/>
    <lineage>
        <taxon>Eukaryota</taxon>
        <taxon>Metazoa</taxon>
        <taxon>Chordata</taxon>
        <taxon>Craniata</taxon>
        <taxon>Vertebrata</taxon>
        <taxon>Euteleostomi</taxon>
        <taxon>Actinopterygii</taxon>
        <taxon>Neopterygii</taxon>
        <taxon>Teleostei</taxon>
        <taxon>Anguilliformes</taxon>
        <taxon>Anguillidae</taxon>
        <taxon>Anguilla</taxon>
    </lineage>
</organism>
<sequence length="36" mass="4127">MLDRAIYFTNVLYSLNILCFTGLCPQNDPYVCTLPN</sequence>